<evidence type="ECO:0000256" key="1">
    <source>
        <dbReference type="SAM" id="Phobius"/>
    </source>
</evidence>
<feature type="transmembrane region" description="Helical" evidence="1">
    <location>
        <begin position="178"/>
        <end position="199"/>
    </location>
</feature>
<accession>F0T7H1</accession>
<dbReference type="Pfam" id="PF03596">
    <property type="entry name" value="Cad"/>
    <property type="match status" value="1"/>
</dbReference>
<dbReference type="Proteomes" id="UP000007490">
    <property type="component" value="Chromosome"/>
</dbReference>
<dbReference type="STRING" id="877455.Metbo_0148"/>
<evidence type="ECO:0000313" key="2">
    <source>
        <dbReference type="EMBL" id="ADZ08400.1"/>
    </source>
</evidence>
<evidence type="ECO:0000313" key="3">
    <source>
        <dbReference type="Proteomes" id="UP000007490"/>
    </source>
</evidence>
<feature type="transmembrane region" description="Helical" evidence="1">
    <location>
        <begin position="147"/>
        <end position="166"/>
    </location>
</feature>
<feature type="transmembrane region" description="Helical" evidence="1">
    <location>
        <begin position="64"/>
        <end position="84"/>
    </location>
</feature>
<feature type="transmembrane region" description="Helical" evidence="1">
    <location>
        <begin position="7"/>
        <end position="30"/>
    </location>
</feature>
<protein>
    <submittedName>
        <fullName evidence="2">Cadmium resistance transporter</fullName>
    </submittedName>
</protein>
<dbReference type="KEGG" id="mel:Metbo_0148"/>
<dbReference type="InterPro" id="IPR004676">
    <property type="entry name" value="Cd-R_transporter"/>
</dbReference>
<feature type="transmembrane region" description="Helical" evidence="1">
    <location>
        <begin position="36"/>
        <end position="57"/>
    </location>
</feature>
<organism evidence="2 3">
    <name type="scientific">Methanobacterium lacus (strain AL-21)</name>
    <dbReference type="NCBI Taxonomy" id="877455"/>
    <lineage>
        <taxon>Archaea</taxon>
        <taxon>Methanobacteriati</taxon>
        <taxon>Methanobacteriota</taxon>
        <taxon>Methanomada group</taxon>
        <taxon>Methanobacteria</taxon>
        <taxon>Methanobacteriales</taxon>
        <taxon>Methanobacteriaceae</taxon>
        <taxon>Methanobacterium</taxon>
    </lineage>
</organism>
<dbReference type="EMBL" id="CP002551">
    <property type="protein sequence ID" value="ADZ08400.1"/>
    <property type="molecule type" value="Genomic_DNA"/>
</dbReference>
<keyword evidence="1" id="KW-0472">Membrane</keyword>
<gene>
    <name evidence="2" type="ordered locus">Metbo_0148</name>
</gene>
<proteinExistence type="predicted"/>
<reference evidence="3" key="1">
    <citation type="submission" date="2011-02" db="EMBL/GenBank/DDBJ databases">
        <title>Complete sequence of Methanobacterium sp. AL-21.</title>
        <authorList>
            <consortium name="US DOE Joint Genome Institute"/>
            <person name="Lucas S."/>
            <person name="Copeland A."/>
            <person name="Lapidus A."/>
            <person name="Cheng J.-F."/>
            <person name="Goodwin L."/>
            <person name="Pitluck S."/>
            <person name="Chertkov O."/>
            <person name="Detter J.C."/>
            <person name="Han C."/>
            <person name="Tapia R."/>
            <person name="Land M."/>
            <person name="Hauser L."/>
            <person name="Kyrpides N."/>
            <person name="Ivanova N."/>
            <person name="Mikhailova N."/>
            <person name="Pagani I."/>
            <person name="Cadillo-Quiroz H."/>
            <person name="Imachi H."/>
            <person name="Zinder S."/>
            <person name="Liu W."/>
            <person name="Woyke T."/>
        </authorList>
    </citation>
    <scope>NUCLEOTIDE SEQUENCE [LARGE SCALE GENOMIC DNA]</scope>
    <source>
        <strain evidence="3">AL-21</strain>
    </source>
</reference>
<dbReference type="HOGENOM" id="CLU_071117_1_0_2"/>
<reference evidence="2 3" key="2">
    <citation type="journal article" date="2014" name="Int. J. Syst. Evol. Microbiol.">
        <title>Methanobacterium paludis sp. nov. and a novel strain of Methanobacterium lacus isolated from northern peatlands.</title>
        <authorList>
            <person name="Cadillo-Quiroz H."/>
            <person name="Brauer S.L."/>
            <person name="Goodson N."/>
            <person name="Yavitt J.B."/>
            <person name="Zinder S.H."/>
        </authorList>
    </citation>
    <scope>NUCLEOTIDE SEQUENCE [LARGE SCALE GENOMIC DNA]</scope>
    <source>
        <strain evidence="2 3">AL-21</strain>
    </source>
</reference>
<sequence length="206" mass="23182">MEIMVVVLIAVGVFIATNLDDIFILMSFFAMSEDRIKLIFGQYLGFLILLCISLACYQFKFVLSMHYLAVLGLFPIFIGIKYFWNFRKNIFTDVMLEKNFGPTGTQIGDALKGGNTILTVAMTTVANGGDNLAVYIPLFITLDNFELSITLLTFMVMVGVWCVLAYKMVNNRIVGEKLKIYGHLIFPVVLIIIGLGIIFRSLPFFL</sequence>
<keyword evidence="1" id="KW-1133">Transmembrane helix</keyword>
<name>F0T7H1_METLA</name>
<dbReference type="AlphaFoldDB" id="F0T7H1"/>
<keyword evidence="1" id="KW-0812">Transmembrane</keyword>
<keyword evidence="3" id="KW-1185">Reference proteome</keyword>
<dbReference type="eggNOG" id="arCOG11200">
    <property type="taxonomic scope" value="Archaea"/>
</dbReference>